<name>A0ABP4GDW0_9ACTN</name>
<evidence type="ECO:0008006" key="6">
    <source>
        <dbReference type="Google" id="ProtNLM"/>
    </source>
</evidence>
<keyword evidence="1" id="KW-0129">CBS domain</keyword>
<dbReference type="Pfam" id="PF04972">
    <property type="entry name" value="BON"/>
    <property type="match status" value="1"/>
</dbReference>
<dbReference type="InterPro" id="IPR000644">
    <property type="entry name" value="CBS_dom"/>
</dbReference>
<proteinExistence type="predicted"/>
<dbReference type="PROSITE" id="PS50914">
    <property type="entry name" value="BON"/>
    <property type="match status" value="1"/>
</dbReference>
<reference evidence="5" key="1">
    <citation type="journal article" date="2019" name="Int. J. Syst. Evol. Microbiol.">
        <title>The Global Catalogue of Microorganisms (GCM) 10K type strain sequencing project: providing services to taxonomists for standard genome sequencing and annotation.</title>
        <authorList>
            <consortium name="The Broad Institute Genomics Platform"/>
            <consortium name="The Broad Institute Genome Sequencing Center for Infectious Disease"/>
            <person name="Wu L."/>
            <person name="Ma J."/>
        </authorList>
    </citation>
    <scope>NUCLEOTIDE SEQUENCE [LARGE SCALE GENOMIC DNA]</scope>
    <source>
        <strain evidence="5">JCM 13004</strain>
    </source>
</reference>
<organism evidence="4 5">
    <name type="scientific">Kitasatospora nipponensis</name>
    <dbReference type="NCBI Taxonomy" id="258049"/>
    <lineage>
        <taxon>Bacteria</taxon>
        <taxon>Bacillati</taxon>
        <taxon>Actinomycetota</taxon>
        <taxon>Actinomycetes</taxon>
        <taxon>Kitasatosporales</taxon>
        <taxon>Streptomycetaceae</taxon>
        <taxon>Kitasatospora</taxon>
    </lineage>
</organism>
<dbReference type="Gene3D" id="3.30.1340.30">
    <property type="match status" value="1"/>
</dbReference>
<feature type="domain" description="CBS" evidence="3">
    <location>
        <begin position="1"/>
        <end position="38"/>
    </location>
</feature>
<dbReference type="Pfam" id="PF00571">
    <property type="entry name" value="CBS"/>
    <property type="match status" value="1"/>
</dbReference>
<gene>
    <name evidence="4" type="ORF">GCM10009665_10310</name>
</gene>
<dbReference type="InterPro" id="IPR041427">
    <property type="entry name" value="AbiJ-NTD3"/>
</dbReference>
<dbReference type="Pfam" id="PF18860">
    <property type="entry name" value="AbiJ_NTD3"/>
    <property type="match status" value="1"/>
</dbReference>
<evidence type="ECO:0000256" key="1">
    <source>
        <dbReference type="PROSITE-ProRule" id="PRU00703"/>
    </source>
</evidence>
<dbReference type="SUPFAM" id="SSF54631">
    <property type="entry name" value="CBS-domain pair"/>
    <property type="match status" value="1"/>
</dbReference>
<protein>
    <recommendedName>
        <fullName evidence="6">BON domain-containing protein</fullName>
    </recommendedName>
</protein>
<dbReference type="EMBL" id="BAAALF010000010">
    <property type="protein sequence ID" value="GAA1222030.1"/>
    <property type="molecule type" value="Genomic_DNA"/>
</dbReference>
<evidence type="ECO:0000313" key="5">
    <source>
        <dbReference type="Proteomes" id="UP001500037"/>
    </source>
</evidence>
<dbReference type="Gene3D" id="3.10.580.10">
    <property type="entry name" value="CBS-domain"/>
    <property type="match status" value="1"/>
</dbReference>
<dbReference type="Proteomes" id="UP001500037">
    <property type="component" value="Unassembled WGS sequence"/>
</dbReference>
<accession>A0ABP4GDW0</accession>
<evidence type="ECO:0000313" key="4">
    <source>
        <dbReference type="EMBL" id="GAA1222030.1"/>
    </source>
</evidence>
<evidence type="ECO:0000259" key="2">
    <source>
        <dbReference type="PROSITE" id="PS50914"/>
    </source>
</evidence>
<dbReference type="PROSITE" id="PS51371">
    <property type="entry name" value="CBS"/>
    <property type="match status" value="1"/>
</dbReference>
<dbReference type="InterPro" id="IPR007055">
    <property type="entry name" value="BON_dom"/>
</dbReference>
<dbReference type="InterPro" id="IPR046342">
    <property type="entry name" value="CBS_dom_sf"/>
</dbReference>
<comment type="caution">
    <text evidence="4">The sequence shown here is derived from an EMBL/GenBank/DDBJ whole genome shotgun (WGS) entry which is preliminary data.</text>
</comment>
<keyword evidence="5" id="KW-1185">Reference proteome</keyword>
<evidence type="ECO:0000259" key="3">
    <source>
        <dbReference type="PROSITE" id="PS51371"/>
    </source>
</evidence>
<sequence length="239" mass="26737">MDKRKVKRLPVVDEVGRLVDIVSRRDLLQVFLRHDAAIREEINHDVLGRTLWLAPGDVGVAVQDGVVTLTGRVPRKSLIPITEQLCRAVDGVVAVHQTLTRPEDDAQLQVEHPPPCIQQHRLNNDDLAGDWIFEDPRLDLVQGPDEVLLAFLARVVHPEVAADVEEALARAEELNRLLAPDGWGLRSYEFVSGRPLYTAGRANGKNLYTARPFGCLTPVRRGRCGGRRRRVGRGRGRRP</sequence>
<feature type="domain" description="BON" evidence="2">
    <location>
        <begin position="34"/>
        <end position="103"/>
    </location>
</feature>